<evidence type="ECO:0000313" key="3">
    <source>
        <dbReference type="Proteomes" id="UP000215616"/>
    </source>
</evidence>
<evidence type="ECO:0000313" key="2">
    <source>
        <dbReference type="EMBL" id="OYX04298.1"/>
    </source>
</evidence>
<comment type="caution">
    <text evidence="2">The sequence shown here is derived from an EMBL/GenBank/DDBJ whole genome shotgun (WGS) entry which is preliminary data.</text>
</comment>
<dbReference type="Gene3D" id="3.30.450.20">
    <property type="entry name" value="PAS domain"/>
    <property type="match status" value="1"/>
</dbReference>
<accession>A0A258D948</accession>
<proteinExistence type="predicted"/>
<dbReference type="EMBL" id="NCDQ01000086">
    <property type="protein sequence ID" value="OYX04298.1"/>
    <property type="molecule type" value="Genomic_DNA"/>
</dbReference>
<reference evidence="2 3" key="1">
    <citation type="submission" date="2017-03" db="EMBL/GenBank/DDBJ databases">
        <title>Lifting the veil on microbial sulfur biogeochemistry in mining wastewaters.</title>
        <authorList>
            <person name="Kantor R.S."/>
            <person name="Colenbrander Nelson T."/>
            <person name="Marshall S."/>
            <person name="Bennett D."/>
            <person name="Apte S."/>
            <person name="Camacho D."/>
            <person name="Thomas B.C."/>
            <person name="Warren L.A."/>
            <person name="Banfield J.F."/>
        </authorList>
    </citation>
    <scope>NUCLEOTIDE SEQUENCE [LARGE SCALE GENOMIC DNA]</scope>
    <source>
        <strain evidence="2">32-67-7</strain>
    </source>
</reference>
<protein>
    <recommendedName>
        <fullName evidence="1">PAS fold-3 domain-containing protein</fullName>
    </recommendedName>
</protein>
<sequence>MSMSAYRTATDGAEQVCFGDEDIFFSRTNAAGLIESGNDVFERVSGYGWSQLFRAPHKIVRHEDTPRAVFHALWRAIKAGRPIGAYVKNRSRAGAHYWVYAIVSPIEGGYLSVRIRPQGAHFEAARALYAETQQREIETALPPCESFQGLESKLVRMGFGDYPAFMGRALGQELLDRDARLGRACDGGIATLLDLQITAADNVRRMERIQASYVGSRHLPLSLQVQSARLGARAVAVGSIAGNYRAIVEELADCMAEFAAASLAVEQSVSAALFLFGAARVQSEMAARFRQELGDDTDPDEDRILDLTQLEGLAARYRSEARAGVRAVAPRVRRFDQACVDMRRLAAGLEMTRVVGKVESARLAGDSAGVVGLLNELGVFQRSVSDGLQELGRESASITRGVERVIGALCD</sequence>
<evidence type="ECO:0000259" key="1">
    <source>
        <dbReference type="Pfam" id="PF08447"/>
    </source>
</evidence>
<feature type="domain" description="PAS fold-3" evidence="1">
    <location>
        <begin position="38"/>
        <end position="106"/>
    </location>
</feature>
<gene>
    <name evidence="2" type="ORF">B7Z12_07045</name>
</gene>
<dbReference type="InterPro" id="IPR035965">
    <property type="entry name" value="PAS-like_dom_sf"/>
</dbReference>
<name>A0A258D948_CAUVI</name>
<dbReference type="AlphaFoldDB" id="A0A258D948"/>
<dbReference type="InterPro" id="IPR013655">
    <property type="entry name" value="PAS_fold_3"/>
</dbReference>
<dbReference type="Proteomes" id="UP000215616">
    <property type="component" value="Unassembled WGS sequence"/>
</dbReference>
<dbReference type="Pfam" id="PF08447">
    <property type="entry name" value="PAS_3"/>
    <property type="match status" value="1"/>
</dbReference>
<dbReference type="SUPFAM" id="SSF55785">
    <property type="entry name" value="PYP-like sensor domain (PAS domain)"/>
    <property type="match status" value="1"/>
</dbReference>
<organism evidence="2 3">
    <name type="scientific">Caulobacter vibrioides</name>
    <name type="common">Caulobacter crescentus</name>
    <dbReference type="NCBI Taxonomy" id="155892"/>
    <lineage>
        <taxon>Bacteria</taxon>
        <taxon>Pseudomonadati</taxon>
        <taxon>Pseudomonadota</taxon>
        <taxon>Alphaproteobacteria</taxon>
        <taxon>Caulobacterales</taxon>
        <taxon>Caulobacteraceae</taxon>
        <taxon>Caulobacter</taxon>
    </lineage>
</organism>